<proteinExistence type="predicted"/>
<evidence type="ECO:0000256" key="1">
    <source>
        <dbReference type="SAM" id="MobiDB-lite"/>
    </source>
</evidence>
<dbReference type="EMBL" id="GHBR01000488">
    <property type="protein sequence ID" value="NDJ96044.1"/>
    <property type="molecule type" value="Transcribed_RNA"/>
</dbReference>
<reference evidence="2" key="1">
    <citation type="submission" date="2018-11" db="EMBL/GenBank/DDBJ databases">
        <title>Myxobolus squamalis genome and transcriptome.</title>
        <authorList>
            <person name="Yahalomi D."/>
            <person name="Atkinson S.D."/>
            <person name="Neuhof M."/>
            <person name="Chang E.S."/>
            <person name="Philippe H."/>
            <person name="Cartwright P."/>
            <person name="Bartholomew J.L."/>
            <person name="Huchon D."/>
        </authorList>
    </citation>
    <scope>NUCLEOTIDE SEQUENCE</scope>
    <source>
        <strain evidence="2">71B08</strain>
        <tissue evidence="2">Whole</tissue>
    </source>
</reference>
<sequence>MLPKKSSKAQAPLSVSTRIEKFKHKTKTGKKNRIPDEDLDSYIQSKSYTKGYQNKLMKSGVCKQSLLKCKGMIQRSRIRGNRLARAGDADRHIYDLKPKHLFSGKRKSGKTQRR</sequence>
<dbReference type="AlphaFoldDB" id="A0A6B2FWI1"/>
<feature type="region of interest" description="Disordered" evidence="1">
    <location>
        <begin position="1"/>
        <end position="37"/>
    </location>
</feature>
<accession>A0A6B2FWI1</accession>
<evidence type="ECO:0000313" key="2">
    <source>
        <dbReference type="EMBL" id="NDJ96044.1"/>
    </source>
</evidence>
<protein>
    <submittedName>
        <fullName evidence="2">Nucleolar GTP-binding protein 1 (Trinotate prediction)</fullName>
    </submittedName>
</protein>
<name>A0A6B2FWI1_MYXSQ</name>
<feature type="compositionally biased region" description="Basic residues" evidence="1">
    <location>
        <begin position="21"/>
        <end position="32"/>
    </location>
</feature>
<organism evidence="2">
    <name type="scientific">Myxobolus squamalis</name>
    <name type="common">Myxosporean</name>
    <dbReference type="NCBI Taxonomy" id="59785"/>
    <lineage>
        <taxon>Eukaryota</taxon>
        <taxon>Metazoa</taxon>
        <taxon>Cnidaria</taxon>
        <taxon>Myxozoa</taxon>
        <taxon>Myxosporea</taxon>
        <taxon>Bivalvulida</taxon>
        <taxon>Platysporina</taxon>
        <taxon>Myxobolidae</taxon>
        <taxon>Myxobolus</taxon>
    </lineage>
</organism>